<dbReference type="OrthoDB" id="194358at2759"/>
<gene>
    <name evidence="3" type="ORF">EK21DRAFT_96646</name>
</gene>
<keyword evidence="4" id="KW-1185">Reference proteome</keyword>
<dbReference type="AlphaFoldDB" id="A0A9P4LPT4"/>
<dbReference type="Pfam" id="PF11951">
    <property type="entry name" value="Fungal_trans_2"/>
    <property type="match status" value="1"/>
</dbReference>
<evidence type="ECO:0000259" key="2">
    <source>
        <dbReference type="PROSITE" id="PS50048"/>
    </source>
</evidence>
<dbReference type="PANTHER" id="PTHR38111">
    <property type="entry name" value="ZN(2)-C6 FUNGAL-TYPE DOMAIN-CONTAINING PROTEIN-RELATED"/>
    <property type="match status" value="1"/>
</dbReference>
<dbReference type="PANTHER" id="PTHR38111:SF2">
    <property type="entry name" value="FINGER DOMAIN PROTEIN, PUTATIVE (AFU_ORTHOLOGUE AFUA_1G01560)-RELATED"/>
    <property type="match status" value="1"/>
</dbReference>
<dbReference type="InterPro" id="IPR036864">
    <property type="entry name" value="Zn2-C6_fun-type_DNA-bd_sf"/>
</dbReference>
<evidence type="ECO:0000313" key="3">
    <source>
        <dbReference type="EMBL" id="KAF2035386.1"/>
    </source>
</evidence>
<dbReference type="InterPro" id="IPR021858">
    <property type="entry name" value="Fun_TF"/>
</dbReference>
<dbReference type="GO" id="GO:0008270">
    <property type="term" value="F:zinc ion binding"/>
    <property type="evidence" value="ECO:0007669"/>
    <property type="project" value="InterPro"/>
</dbReference>
<evidence type="ECO:0000313" key="4">
    <source>
        <dbReference type="Proteomes" id="UP000799777"/>
    </source>
</evidence>
<sequence>MPADVGPYDGRRARRKRCDACVKRRIKCHGGTPCETCRRMDRQCKTTIKGTTSGPVFVGQNTQAVITSTKNDSKVPQCVSPKGLNRNLPYFFVSFLPMNIFTGEKVPMGLELLDLAKTSPALRDAIHAVAALHRRQHCQLTFTKEDVYNDLAESLEAYDQAVRCILDRIDSNDLLEDPSALWTTFLLGLFELMRDSTGTNWLSHFLHGTCTILRLQDPDTLSSLGVDNTQKRTFFLATRTFEIARSLIYSSPTFLSELRWTSALAKLWSGAGADLWHPKEALFDMLPHISALSIRAARFCETAKELPVDTQRAQIQSLANKSLVLGESLQLWWSDTVAWDQATQYPIMNNGIQRKPDIELMVGYLYYHAISIYISGTYDYHVHWTCFGAPHAPVLSQSTIDWHVVEILRLSQELLKLGAAGVLLFFPLRVAGARVMDLCSRCDILNLLHTVQQRGFVVATAFTLDLSELWVG</sequence>
<feature type="domain" description="Zn(2)-C6 fungal-type" evidence="2">
    <location>
        <begin position="17"/>
        <end position="46"/>
    </location>
</feature>
<dbReference type="InterPro" id="IPR053178">
    <property type="entry name" value="Osmoadaptation_assoc"/>
</dbReference>
<comment type="caution">
    <text evidence="3">The sequence shown here is derived from an EMBL/GenBank/DDBJ whole genome shotgun (WGS) entry which is preliminary data.</text>
</comment>
<dbReference type="InterPro" id="IPR001138">
    <property type="entry name" value="Zn2Cys6_DnaBD"/>
</dbReference>
<accession>A0A9P4LPT4</accession>
<reference evidence="3" key="1">
    <citation type="journal article" date="2020" name="Stud. Mycol.">
        <title>101 Dothideomycetes genomes: a test case for predicting lifestyles and emergence of pathogens.</title>
        <authorList>
            <person name="Haridas S."/>
            <person name="Albert R."/>
            <person name="Binder M."/>
            <person name="Bloem J."/>
            <person name="Labutti K."/>
            <person name="Salamov A."/>
            <person name="Andreopoulos B."/>
            <person name="Baker S."/>
            <person name="Barry K."/>
            <person name="Bills G."/>
            <person name="Bluhm B."/>
            <person name="Cannon C."/>
            <person name="Castanera R."/>
            <person name="Culley D."/>
            <person name="Daum C."/>
            <person name="Ezra D."/>
            <person name="Gonzalez J."/>
            <person name="Henrissat B."/>
            <person name="Kuo A."/>
            <person name="Liang C."/>
            <person name="Lipzen A."/>
            <person name="Lutzoni F."/>
            <person name="Magnuson J."/>
            <person name="Mondo S."/>
            <person name="Nolan M."/>
            <person name="Ohm R."/>
            <person name="Pangilinan J."/>
            <person name="Park H.-J."/>
            <person name="Ramirez L."/>
            <person name="Alfaro M."/>
            <person name="Sun H."/>
            <person name="Tritt A."/>
            <person name="Yoshinaga Y."/>
            <person name="Zwiers L.-H."/>
            <person name="Turgeon B."/>
            <person name="Goodwin S."/>
            <person name="Spatafora J."/>
            <person name="Crous P."/>
            <person name="Grigoriev I."/>
        </authorList>
    </citation>
    <scope>NUCLEOTIDE SEQUENCE</scope>
    <source>
        <strain evidence="3">CBS 110217</strain>
    </source>
</reference>
<evidence type="ECO:0000256" key="1">
    <source>
        <dbReference type="ARBA" id="ARBA00023242"/>
    </source>
</evidence>
<dbReference type="CDD" id="cd00067">
    <property type="entry name" value="GAL4"/>
    <property type="match status" value="1"/>
</dbReference>
<proteinExistence type="predicted"/>
<organism evidence="3 4">
    <name type="scientific">Setomelanomma holmii</name>
    <dbReference type="NCBI Taxonomy" id="210430"/>
    <lineage>
        <taxon>Eukaryota</taxon>
        <taxon>Fungi</taxon>
        <taxon>Dikarya</taxon>
        <taxon>Ascomycota</taxon>
        <taxon>Pezizomycotina</taxon>
        <taxon>Dothideomycetes</taxon>
        <taxon>Pleosporomycetidae</taxon>
        <taxon>Pleosporales</taxon>
        <taxon>Pleosporineae</taxon>
        <taxon>Phaeosphaeriaceae</taxon>
        <taxon>Setomelanomma</taxon>
    </lineage>
</organism>
<keyword evidence="1" id="KW-0539">Nucleus</keyword>
<dbReference type="EMBL" id="ML978157">
    <property type="protein sequence ID" value="KAF2035386.1"/>
    <property type="molecule type" value="Genomic_DNA"/>
</dbReference>
<dbReference type="Proteomes" id="UP000799777">
    <property type="component" value="Unassembled WGS sequence"/>
</dbReference>
<dbReference type="SUPFAM" id="SSF57701">
    <property type="entry name" value="Zn2/Cys6 DNA-binding domain"/>
    <property type="match status" value="1"/>
</dbReference>
<name>A0A9P4LPT4_9PLEO</name>
<protein>
    <recommendedName>
        <fullName evidence="2">Zn(2)-C6 fungal-type domain-containing protein</fullName>
    </recommendedName>
</protein>
<dbReference type="PROSITE" id="PS50048">
    <property type="entry name" value="ZN2_CY6_FUNGAL_2"/>
    <property type="match status" value="1"/>
</dbReference>
<dbReference type="GO" id="GO:0000981">
    <property type="term" value="F:DNA-binding transcription factor activity, RNA polymerase II-specific"/>
    <property type="evidence" value="ECO:0007669"/>
    <property type="project" value="InterPro"/>
</dbReference>
<dbReference type="Gene3D" id="4.10.240.10">
    <property type="entry name" value="Zn(2)-C6 fungal-type DNA-binding domain"/>
    <property type="match status" value="1"/>
</dbReference>